<proteinExistence type="predicted"/>
<accession>A0A1R1JHR2</accession>
<protein>
    <recommendedName>
        <fullName evidence="3">Malonyl-CoA:ACP transacylase (MAT) domain-containing protein</fullName>
    </recommendedName>
</protein>
<dbReference type="InterPro" id="IPR001227">
    <property type="entry name" value="Ac_transferase_dom_sf"/>
</dbReference>
<dbReference type="AlphaFoldDB" id="A0A1R1JHR2"/>
<dbReference type="InterPro" id="IPR014043">
    <property type="entry name" value="Acyl_transferase_dom"/>
</dbReference>
<dbReference type="Proteomes" id="UP000187194">
    <property type="component" value="Unassembled WGS sequence"/>
</dbReference>
<keyword evidence="1" id="KW-0596">Phosphopantetheine</keyword>
<name>A0A1R1JHR2_9BURK</name>
<evidence type="ECO:0000259" key="3">
    <source>
        <dbReference type="SMART" id="SM00827"/>
    </source>
</evidence>
<dbReference type="Gene3D" id="3.40.366.10">
    <property type="entry name" value="Malonyl-Coenzyme A Acyl Carrier Protein, domain 2"/>
    <property type="match status" value="1"/>
</dbReference>
<dbReference type="GO" id="GO:0004312">
    <property type="term" value="F:fatty acid synthase activity"/>
    <property type="evidence" value="ECO:0007669"/>
    <property type="project" value="TreeGrafter"/>
</dbReference>
<sequence>MSPRKVAFLFAGQGAQYYQMGRGLYERNACFRAHMDRMDRLAREPLGASVVATLYGPAGKGEPFTDIRFTHPAIFMVEFALARTLIEAGIEPACTLGASLGTFAALAIAGRWSMEQALASVVRQALAIERHGAAGGMIAVLGSPALYEASAFLQARAVIAGRNFASHFVLAAPEANLDALGRGLVRLGATSQTVPVRYPFHSPWIEPMRDPLGASHDAGVFRPSAIPVFCCAHGAPLGEIADDYFWQVARREIAFMATIDAMERTGPFDYVDCSPTGTLSTFLKYLLPAPAASRHMGAMAPFGDGPSLLESVVARLRPASARAVPHAAGR</sequence>
<keyword evidence="2" id="KW-0597">Phosphoprotein</keyword>
<dbReference type="SMART" id="SM00827">
    <property type="entry name" value="PKS_AT"/>
    <property type="match status" value="1"/>
</dbReference>
<dbReference type="RefSeq" id="WP_076474748.1">
    <property type="nucleotide sequence ID" value="NZ_MTJZ01000003.1"/>
</dbReference>
<dbReference type="InterPro" id="IPR016035">
    <property type="entry name" value="Acyl_Trfase/lysoPLipase"/>
</dbReference>
<dbReference type="PANTHER" id="PTHR43775">
    <property type="entry name" value="FATTY ACID SYNTHASE"/>
    <property type="match status" value="1"/>
</dbReference>
<evidence type="ECO:0000313" key="4">
    <source>
        <dbReference type="EMBL" id="OMG74768.1"/>
    </source>
</evidence>
<organism evidence="4 5">
    <name type="scientific">Burkholderia ubonensis</name>
    <dbReference type="NCBI Taxonomy" id="101571"/>
    <lineage>
        <taxon>Bacteria</taxon>
        <taxon>Pseudomonadati</taxon>
        <taxon>Pseudomonadota</taxon>
        <taxon>Betaproteobacteria</taxon>
        <taxon>Burkholderiales</taxon>
        <taxon>Burkholderiaceae</taxon>
        <taxon>Burkholderia</taxon>
        <taxon>Burkholderia cepacia complex</taxon>
    </lineage>
</organism>
<dbReference type="PANTHER" id="PTHR43775:SF37">
    <property type="entry name" value="SI:DKEY-61P9.11"/>
    <property type="match status" value="1"/>
</dbReference>
<gene>
    <name evidence="4" type="ORF">BW685_03155</name>
</gene>
<feature type="domain" description="Malonyl-CoA:ACP transacylase (MAT)" evidence="3">
    <location>
        <begin position="9"/>
        <end position="320"/>
    </location>
</feature>
<comment type="caution">
    <text evidence="4">The sequence shown here is derived from an EMBL/GenBank/DDBJ whole genome shotgun (WGS) entry which is preliminary data.</text>
</comment>
<evidence type="ECO:0000256" key="1">
    <source>
        <dbReference type="ARBA" id="ARBA00022450"/>
    </source>
</evidence>
<dbReference type="InterPro" id="IPR050091">
    <property type="entry name" value="PKS_NRPS_Biosynth_Enz"/>
</dbReference>
<reference evidence="4 5" key="1">
    <citation type="submission" date="2017-01" db="EMBL/GenBank/DDBJ databases">
        <title>Phylogeographic, genomic and meropenem susceptibility analysis of Burkholderia ubonensis.</title>
        <authorList>
            <person name="Price E.P."/>
            <person name="Sarovich D.S."/>
            <person name="Webb J.R."/>
            <person name="Hall C.M."/>
            <person name="Sahl J.W."/>
            <person name="Kaestli M."/>
            <person name="Mayo M."/>
            <person name="Harrington G."/>
            <person name="Baker A.L."/>
            <person name="Sidak-Loftis L.C."/>
            <person name="Lummis M."/>
            <person name="Schupp J.M."/>
            <person name="Gillece J.D."/>
            <person name="Tuanyok A."/>
            <person name="Warner J."/>
            <person name="Busch J.D."/>
            <person name="Keim P."/>
            <person name="Currie B.J."/>
            <person name="Wagner D.M."/>
        </authorList>
    </citation>
    <scope>NUCLEOTIDE SEQUENCE [LARGE SCALE GENOMIC DNA]</scope>
    <source>
        <strain evidence="4 5">A21</strain>
    </source>
</reference>
<evidence type="ECO:0000313" key="5">
    <source>
        <dbReference type="Proteomes" id="UP000187194"/>
    </source>
</evidence>
<dbReference type="Pfam" id="PF00698">
    <property type="entry name" value="Acyl_transf_1"/>
    <property type="match status" value="1"/>
</dbReference>
<dbReference type="EMBL" id="MTJZ01000003">
    <property type="protein sequence ID" value="OMG74768.1"/>
    <property type="molecule type" value="Genomic_DNA"/>
</dbReference>
<dbReference type="GO" id="GO:0006633">
    <property type="term" value="P:fatty acid biosynthetic process"/>
    <property type="evidence" value="ECO:0007669"/>
    <property type="project" value="TreeGrafter"/>
</dbReference>
<evidence type="ECO:0000256" key="2">
    <source>
        <dbReference type="ARBA" id="ARBA00022553"/>
    </source>
</evidence>
<dbReference type="SUPFAM" id="SSF52151">
    <property type="entry name" value="FabD/lysophospholipase-like"/>
    <property type="match status" value="1"/>
</dbReference>